<dbReference type="SUPFAM" id="SSF50978">
    <property type="entry name" value="WD40 repeat-like"/>
    <property type="match status" value="1"/>
</dbReference>
<dbReference type="InterPro" id="IPR036322">
    <property type="entry name" value="WD40_repeat_dom_sf"/>
</dbReference>
<dbReference type="AlphaFoldDB" id="A0AAP0FYF1"/>
<protein>
    <submittedName>
        <fullName evidence="2">Uncharacterized protein</fullName>
    </submittedName>
</protein>
<dbReference type="SMART" id="SM00320">
    <property type="entry name" value="WD40"/>
    <property type="match status" value="3"/>
</dbReference>
<dbReference type="InterPro" id="IPR001680">
    <property type="entry name" value="WD40_rpt"/>
</dbReference>
<organism evidence="2 3">
    <name type="scientific">Platanthera zijinensis</name>
    <dbReference type="NCBI Taxonomy" id="2320716"/>
    <lineage>
        <taxon>Eukaryota</taxon>
        <taxon>Viridiplantae</taxon>
        <taxon>Streptophyta</taxon>
        <taxon>Embryophyta</taxon>
        <taxon>Tracheophyta</taxon>
        <taxon>Spermatophyta</taxon>
        <taxon>Magnoliopsida</taxon>
        <taxon>Liliopsida</taxon>
        <taxon>Asparagales</taxon>
        <taxon>Orchidaceae</taxon>
        <taxon>Orchidoideae</taxon>
        <taxon>Orchideae</taxon>
        <taxon>Orchidinae</taxon>
        <taxon>Platanthera</taxon>
    </lineage>
</organism>
<gene>
    <name evidence="2" type="ORF">KSP39_PZI018127</name>
</gene>
<sequence>MISPGVRDLLATFSPSSDFLAIASADGRIKIWDTFKGQLQTEFTNFQSTPDELEMQTESKRGHLAFDYKCMKWVQLESKKKKHGGSFLVLGTGGGDALAVEVSTGELRWRICDCHPGMAMIVSVKNIWFHRGVSAIAFSRNNSYIYTAGLDGMVCQIDWSIGSIISKFRSSTKGISTLAISAEKFDRMQSALLDGNVLAAAAGLLKIFGCRDNKKIQKFSGHPVSVRCMIFSEDGNIILTSGVGERHIAIWKIDGGEKKSASCVLSMEHPAIFLDSRGSCIESSKVQGLYVVALSEKGVCYFWFGSSIEELQNARPTVISSSLESSLLKKSNNQAIFAVKLDSIIRPGSGSVHVAHGSLVKPSFEKITVEFGVDMSLSTSMEGVLLPVNQSHISNKGKMAHTTVTTLDSANAEDAILPLAKLHVFEKKRKHGTLFPDTDMEKVKFDLDMNKKKASTSPAEGNLLYFLHGSNLRVHFLVSELLSELYAILQAFTTKRSKSLNQILLPDAVQMQRMEVDESICIEDRLREAGLLDGKEKLEKKEFYNGFPDAAIEDILNFTFDINLPRRKVC</sequence>
<proteinExistence type="predicted"/>
<accession>A0AAP0FYF1</accession>
<keyword evidence="3" id="KW-1185">Reference proteome</keyword>
<dbReference type="Gene3D" id="2.130.10.10">
    <property type="entry name" value="YVTN repeat-like/Quinoprotein amine dehydrogenase"/>
    <property type="match status" value="2"/>
</dbReference>
<comment type="caution">
    <text evidence="2">The sequence shown here is derived from an EMBL/GenBank/DDBJ whole genome shotgun (WGS) entry which is preliminary data.</text>
</comment>
<feature type="repeat" description="WD" evidence="1">
    <location>
        <begin position="219"/>
        <end position="261"/>
    </location>
</feature>
<dbReference type="PANTHER" id="PTHR45290">
    <property type="entry name" value="OS03G0300300 PROTEIN"/>
    <property type="match status" value="1"/>
</dbReference>
<name>A0AAP0FYF1_9ASPA</name>
<keyword evidence="1" id="KW-0853">WD repeat</keyword>
<evidence type="ECO:0000256" key="1">
    <source>
        <dbReference type="PROSITE-ProRule" id="PRU00221"/>
    </source>
</evidence>
<dbReference type="InterPro" id="IPR015943">
    <property type="entry name" value="WD40/YVTN_repeat-like_dom_sf"/>
</dbReference>
<dbReference type="Proteomes" id="UP001418222">
    <property type="component" value="Unassembled WGS sequence"/>
</dbReference>
<dbReference type="PANTHER" id="PTHR45290:SF1">
    <property type="entry name" value="OS03G0300300 PROTEIN"/>
    <property type="match status" value="1"/>
</dbReference>
<feature type="repeat" description="WD" evidence="1">
    <location>
        <begin position="13"/>
        <end position="42"/>
    </location>
</feature>
<dbReference type="EMBL" id="JBBWWQ010000016">
    <property type="protein sequence ID" value="KAK8925784.1"/>
    <property type="molecule type" value="Genomic_DNA"/>
</dbReference>
<evidence type="ECO:0000313" key="3">
    <source>
        <dbReference type="Proteomes" id="UP001418222"/>
    </source>
</evidence>
<dbReference type="PROSITE" id="PS50082">
    <property type="entry name" value="WD_REPEATS_2"/>
    <property type="match status" value="2"/>
</dbReference>
<reference evidence="2 3" key="1">
    <citation type="journal article" date="2022" name="Nat. Plants">
        <title>Genomes of leafy and leafless Platanthera orchids illuminate the evolution of mycoheterotrophy.</title>
        <authorList>
            <person name="Li M.H."/>
            <person name="Liu K.W."/>
            <person name="Li Z."/>
            <person name="Lu H.C."/>
            <person name="Ye Q.L."/>
            <person name="Zhang D."/>
            <person name="Wang J.Y."/>
            <person name="Li Y.F."/>
            <person name="Zhong Z.M."/>
            <person name="Liu X."/>
            <person name="Yu X."/>
            <person name="Liu D.K."/>
            <person name="Tu X.D."/>
            <person name="Liu B."/>
            <person name="Hao Y."/>
            <person name="Liao X.Y."/>
            <person name="Jiang Y.T."/>
            <person name="Sun W.H."/>
            <person name="Chen J."/>
            <person name="Chen Y.Q."/>
            <person name="Ai Y."/>
            <person name="Zhai J.W."/>
            <person name="Wu S.S."/>
            <person name="Zhou Z."/>
            <person name="Hsiao Y.Y."/>
            <person name="Wu W.L."/>
            <person name="Chen Y.Y."/>
            <person name="Lin Y.F."/>
            <person name="Hsu J.L."/>
            <person name="Li C.Y."/>
            <person name="Wang Z.W."/>
            <person name="Zhao X."/>
            <person name="Zhong W.Y."/>
            <person name="Ma X.K."/>
            <person name="Ma L."/>
            <person name="Huang J."/>
            <person name="Chen G.Z."/>
            <person name="Huang M.Z."/>
            <person name="Huang L."/>
            <person name="Peng D.H."/>
            <person name="Luo Y.B."/>
            <person name="Zou S.Q."/>
            <person name="Chen S.P."/>
            <person name="Lan S."/>
            <person name="Tsai W.C."/>
            <person name="Van de Peer Y."/>
            <person name="Liu Z.J."/>
        </authorList>
    </citation>
    <scope>NUCLEOTIDE SEQUENCE [LARGE SCALE GENOMIC DNA]</scope>
    <source>
        <strain evidence="2">Lor287</strain>
    </source>
</reference>
<dbReference type="Pfam" id="PF00400">
    <property type="entry name" value="WD40"/>
    <property type="match status" value="3"/>
</dbReference>
<evidence type="ECO:0000313" key="2">
    <source>
        <dbReference type="EMBL" id="KAK8925784.1"/>
    </source>
</evidence>